<dbReference type="InterPro" id="IPR010127">
    <property type="entry name" value="Phasin_subfam-1"/>
</dbReference>
<feature type="signal peptide" evidence="2">
    <location>
        <begin position="1"/>
        <end position="29"/>
    </location>
</feature>
<gene>
    <name evidence="4" type="ORF">IC614_11470</name>
</gene>
<feature type="region of interest" description="Disordered" evidence="1">
    <location>
        <begin position="32"/>
        <end position="53"/>
    </location>
</feature>
<feature type="domain" description="Phasin" evidence="3">
    <location>
        <begin position="83"/>
        <end position="181"/>
    </location>
</feature>
<sequence length="196" mass="20392">MADTKSRVKTVRKPAVVATAVAAAAGAAAAGAARARKSNEGKANMTNEATQAAQDAAQKTQAFFADVNDRAKVAADKTQKIVEELTDLARGNVEALVASSKVAAKGAEALGQDAAEYGRKRFEEASATLRSLSEAKTPADFFRLQSEFAKSAFDSFVAESAKVSETMVKLAGDVAEPITSRYSVAADRMKGLATVA</sequence>
<dbReference type="EMBL" id="CP065592">
    <property type="protein sequence ID" value="QPQ54918.1"/>
    <property type="molecule type" value="Genomic_DNA"/>
</dbReference>
<dbReference type="AlphaFoldDB" id="A0A7T2GK14"/>
<dbReference type="Pfam" id="PF09361">
    <property type="entry name" value="Phasin_2"/>
    <property type="match status" value="1"/>
</dbReference>
<dbReference type="InterPro" id="IPR018968">
    <property type="entry name" value="Phasin"/>
</dbReference>
<accession>A0A7T2GK14</accession>
<keyword evidence="2" id="KW-0732">Signal</keyword>
<evidence type="ECO:0000256" key="2">
    <source>
        <dbReference type="SAM" id="SignalP"/>
    </source>
</evidence>
<protein>
    <submittedName>
        <fullName evidence="4">Phasin family protein</fullName>
    </submittedName>
</protein>
<keyword evidence="5" id="KW-1185">Reference proteome</keyword>
<reference evidence="4 5" key="1">
    <citation type="submission" date="2020-11" db="EMBL/GenBank/DDBJ databases">
        <title>Genome seq and assembly of Sphingosinicella sp.</title>
        <authorList>
            <person name="Chhetri G."/>
        </authorList>
    </citation>
    <scope>NUCLEOTIDE SEQUENCE [LARGE SCALE GENOMIC DNA]</scope>
    <source>
        <strain evidence="4 5">UDD2</strain>
    </source>
</reference>
<dbReference type="Proteomes" id="UP000594873">
    <property type="component" value="Chromosome"/>
</dbReference>
<dbReference type="NCBIfam" id="TIGR01841">
    <property type="entry name" value="phasin"/>
    <property type="match status" value="1"/>
</dbReference>
<evidence type="ECO:0000313" key="4">
    <source>
        <dbReference type="EMBL" id="QPQ54918.1"/>
    </source>
</evidence>
<evidence type="ECO:0000259" key="3">
    <source>
        <dbReference type="Pfam" id="PF09361"/>
    </source>
</evidence>
<organism evidence="4 5">
    <name type="scientific">Allosphingosinicella flava</name>
    <dbReference type="NCBI Taxonomy" id="2771430"/>
    <lineage>
        <taxon>Bacteria</taxon>
        <taxon>Pseudomonadati</taxon>
        <taxon>Pseudomonadota</taxon>
        <taxon>Alphaproteobacteria</taxon>
        <taxon>Sphingomonadales</taxon>
        <taxon>Sphingomonadaceae</taxon>
        <taxon>Allosphingosinicella</taxon>
    </lineage>
</organism>
<dbReference type="KEGG" id="sflv:IC614_11470"/>
<evidence type="ECO:0000313" key="5">
    <source>
        <dbReference type="Proteomes" id="UP000594873"/>
    </source>
</evidence>
<proteinExistence type="predicted"/>
<name>A0A7T2GK14_9SPHN</name>
<dbReference type="RefSeq" id="WP_200971594.1">
    <property type="nucleotide sequence ID" value="NZ_CP065592.1"/>
</dbReference>
<feature type="chain" id="PRO_5032354829" evidence="2">
    <location>
        <begin position="30"/>
        <end position="196"/>
    </location>
</feature>
<evidence type="ECO:0000256" key="1">
    <source>
        <dbReference type="SAM" id="MobiDB-lite"/>
    </source>
</evidence>